<proteinExistence type="inferred from homology"/>
<dbReference type="STRING" id="307972.A0A2G8K940"/>
<dbReference type="OrthoDB" id="4983at2759"/>
<dbReference type="InterPro" id="IPR036065">
    <property type="entry name" value="BolA-like_sf"/>
</dbReference>
<gene>
    <name evidence="3" type="ORF">BSL78_18628</name>
</gene>
<dbReference type="EMBL" id="MRZV01000772">
    <property type="protein sequence ID" value="PIK44531.1"/>
    <property type="molecule type" value="Genomic_DNA"/>
</dbReference>
<dbReference type="PANTHER" id="PTHR46229:SF2">
    <property type="entry name" value="BOLA-LIKE PROTEIN 1"/>
    <property type="match status" value="1"/>
</dbReference>
<keyword evidence="4" id="KW-1185">Reference proteome</keyword>
<dbReference type="InterPro" id="IPR050961">
    <property type="entry name" value="BolA/IbaG_stress_morph_reg"/>
</dbReference>
<dbReference type="GO" id="GO:0005739">
    <property type="term" value="C:mitochondrion"/>
    <property type="evidence" value="ECO:0007669"/>
    <property type="project" value="TreeGrafter"/>
</dbReference>
<protein>
    <recommendedName>
        <fullName evidence="5">BolA-like protein 1</fullName>
    </recommendedName>
</protein>
<dbReference type="GO" id="GO:1990229">
    <property type="term" value="C:iron-sulfur cluster assembly complex"/>
    <property type="evidence" value="ECO:0007669"/>
    <property type="project" value="UniProtKB-ARBA"/>
</dbReference>
<dbReference type="SUPFAM" id="SSF82657">
    <property type="entry name" value="BolA-like"/>
    <property type="match status" value="1"/>
</dbReference>
<dbReference type="Pfam" id="PF01722">
    <property type="entry name" value="BolA"/>
    <property type="match status" value="1"/>
</dbReference>
<dbReference type="InterPro" id="IPR002634">
    <property type="entry name" value="BolA"/>
</dbReference>
<dbReference type="FunFam" id="3.30.300.90:FF:000001">
    <property type="entry name" value="Transcriptional regulator BolA"/>
    <property type="match status" value="1"/>
</dbReference>
<sequence>MADAQVQRTNTLEVINESNMHNVPKGSESHFKVVVVSMDFENLSLIKRHRMVNDVLKDELAGGVHALSIQAKTPSQWSQNSSVSQSPACLGGMAREMANNKS</sequence>
<accession>A0A2G8K940</accession>
<evidence type="ECO:0000313" key="4">
    <source>
        <dbReference type="Proteomes" id="UP000230750"/>
    </source>
</evidence>
<dbReference type="Proteomes" id="UP000230750">
    <property type="component" value="Unassembled WGS sequence"/>
</dbReference>
<evidence type="ECO:0008006" key="5">
    <source>
        <dbReference type="Google" id="ProtNLM"/>
    </source>
</evidence>
<dbReference type="PANTHER" id="PTHR46229">
    <property type="entry name" value="BOLA TRANSCRIPTION REGULATOR"/>
    <property type="match status" value="1"/>
</dbReference>
<comment type="similarity">
    <text evidence="1 2">Belongs to the BolA/IbaG family.</text>
</comment>
<evidence type="ECO:0000256" key="2">
    <source>
        <dbReference type="RuleBase" id="RU003860"/>
    </source>
</evidence>
<evidence type="ECO:0000256" key="1">
    <source>
        <dbReference type="ARBA" id="ARBA00005578"/>
    </source>
</evidence>
<organism evidence="3 4">
    <name type="scientific">Stichopus japonicus</name>
    <name type="common">Sea cucumber</name>
    <dbReference type="NCBI Taxonomy" id="307972"/>
    <lineage>
        <taxon>Eukaryota</taxon>
        <taxon>Metazoa</taxon>
        <taxon>Echinodermata</taxon>
        <taxon>Eleutherozoa</taxon>
        <taxon>Echinozoa</taxon>
        <taxon>Holothuroidea</taxon>
        <taxon>Aspidochirotacea</taxon>
        <taxon>Aspidochirotida</taxon>
        <taxon>Stichopodidae</taxon>
        <taxon>Apostichopus</taxon>
    </lineage>
</organism>
<dbReference type="AlphaFoldDB" id="A0A2G8K940"/>
<reference evidence="3 4" key="1">
    <citation type="journal article" date="2017" name="PLoS Biol.">
        <title>The sea cucumber genome provides insights into morphological evolution and visceral regeneration.</title>
        <authorList>
            <person name="Zhang X."/>
            <person name="Sun L."/>
            <person name="Yuan J."/>
            <person name="Sun Y."/>
            <person name="Gao Y."/>
            <person name="Zhang L."/>
            <person name="Li S."/>
            <person name="Dai H."/>
            <person name="Hamel J.F."/>
            <person name="Liu C."/>
            <person name="Yu Y."/>
            <person name="Liu S."/>
            <person name="Lin W."/>
            <person name="Guo K."/>
            <person name="Jin S."/>
            <person name="Xu P."/>
            <person name="Storey K.B."/>
            <person name="Huan P."/>
            <person name="Zhang T."/>
            <person name="Zhou Y."/>
            <person name="Zhang J."/>
            <person name="Lin C."/>
            <person name="Li X."/>
            <person name="Xing L."/>
            <person name="Huo D."/>
            <person name="Sun M."/>
            <person name="Wang L."/>
            <person name="Mercier A."/>
            <person name="Li F."/>
            <person name="Yang H."/>
            <person name="Xiang J."/>
        </authorList>
    </citation>
    <scope>NUCLEOTIDE SEQUENCE [LARGE SCALE GENOMIC DNA]</scope>
    <source>
        <strain evidence="3">Shaxun</strain>
        <tissue evidence="3">Muscle</tissue>
    </source>
</reference>
<name>A0A2G8K940_STIJA</name>
<comment type="caution">
    <text evidence="3">The sequence shown here is derived from an EMBL/GenBank/DDBJ whole genome shotgun (WGS) entry which is preliminary data.</text>
</comment>
<dbReference type="Gene3D" id="3.30.300.90">
    <property type="entry name" value="BolA-like"/>
    <property type="match status" value="1"/>
</dbReference>
<evidence type="ECO:0000313" key="3">
    <source>
        <dbReference type="EMBL" id="PIK44531.1"/>
    </source>
</evidence>